<dbReference type="Proteomes" id="UP001311232">
    <property type="component" value="Unassembled WGS sequence"/>
</dbReference>
<keyword evidence="2" id="KW-1185">Reference proteome</keyword>
<dbReference type="EMBL" id="JAHHUM010002609">
    <property type="protein sequence ID" value="KAK5602580.1"/>
    <property type="molecule type" value="Genomic_DNA"/>
</dbReference>
<dbReference type="AlphaFoldDB" id="A0AAV9R1S0"/>
<evidence type="ECO:0000313" key="2">
    <source>
        <dbReference type="Proteomes" id="UP001311232"/>
    </source>
</evidence>
<accession>A0AAV9R1S0</accession>
<gene>
    <name evidence="1" type="ORF">CRENBAI_007416</name>
</gene>
<sequence>MWDAGILDLFQKTLNVEKVSIKVCRILFSSHSVQKLFKDAFYEHKKEQVLLLDVHSAQLPSFVCEQIWKLITRNGNGLGLELKQLKHVEAGAVWLVMFPRRLKGDQFDL</sequence>
<comment type="caution">
    <text evidence="1">The sequence shown here is derived from an EMBL/GenBank/DDBJ whole genome shotgun (WGS) entry which is preliminary data.</text>
</comment>
<evidence type="ECO:0000313" key="1">
    <source>
        <dbReference type="EMBL" id="KAK5602580.1"/>
    </source>
</evidence>
<organism evidence="1 2">
    <name type="scientific">Crenichthys baileyi</name>
    <name type="common">White River springfish</name>
    <dbReference type="NCBI Taxonomy" id="28760"/>
    <lineage>
        <taxon>Eukaryota</taxon>
        <taxon>Metazoa</taxon>
        <taxon>Chordata</taxon>
        <taxon>Craniata</taxon>
        <taxon>Vertebrata</taxon>
        <taxon>Euteleostomi</taxon>
        <taxon>Actinopterygii</taxon>
        <taxon>Neopterygii</taxon>
        <taxon>Teleostei</taxon>
        <taxon>Neoteleostei</taxon>
        <taxon>Acanthomorphata</taxon>
        <taxon>Ovalentaria</taxon>
        <taxon>Atherinomorphae</taxon>
        <taxon>Cyprinodontiformes</taxon>
        <taxon>Goodeidae</taxon>
        <taxon>Crenichthys</taxon>
    </lineage>
</organism>
<proteinExistence type="predicted"/>
<name>A0AAV9R1S0_9TELE</name>
<protein>
    <submittedName>
        <fullName evidence="1">Uncharacterized protein</fullName>
    </submittedName>
</protein>
<reference evidence="1 2" key="1">
    <citation type="submission" date="2021-06" db="EMBL/GenBank/DDBJ databases">
        <authorList>
            <person name="Palmer J.M."/>
        </authorList>
    </citation>
    <scope>NUCLEOTIDE SEQUENCE [LARGE SCALE GENOMIC DNA]</scope>
    <source>
        <strain evidence="1 2">MEX-2019</strain>
        <tissue evidence="1">Muscle</tissue>
    </source>
</reference>